<evidence type="ECO:0000313" key="6">
    <source>
        <dbReference type="EMBL" id="TWV58443.1"/>
    </source>
</evidence>
<dbReference type="Proteomes" id="UP000501982">
    <property type="component" value="Chromosome"/>
</dbReference>
<dbReference type="Gene3D" id="3.30.70.120">
    <property type="match status" value="1"/>
</dbReference>
<evidence type="ECO:0000313" key="2">
    <source>
        <dbReference type="EMBL" id="MCB6519305.1"/>
    </source>
</evidence>
<evidence type="ECO:0000313" key="8">
    <source>
        <dbReference type="Proteomes" id="UP000095455"/>
    </source>
</evidence>
<evidence type="ECO:0000313" key="10">
    <source>
        <dbReference type="Proteomes" id="UP000461276"/>
    </source>
</evidence>
<dbReference type="Proteomes" id="UP001198806">
    <property type="component" value="Unassembled WGS sequence"/>
</dbReference>
<evidence type="ECO:0000313" key="3">
    <source>
        <dbReference type="EMBL" id="MDB9136996.1"/>
    </source>
</evidence>
<accession>A0A174JVI1</accession>
<proteinExistence type="predicted"/>
<dbReference type="EMBL" id="CP051672">
    <property type="protein sequence ID" value="QJE28387.1"/>
    <property type="molecule type" value="Genomic_DNA"/>
</dbReference>
<dbReference type="EMBL" id="JAQMPX010000003">
    <property type="protein sequence ID" value="MDB9136996.1"/>
    <property type="molecule type" value="Genomic_DNA"/>
</dbReference>
<dbReference type="EMBL" id="VOHW01000020">
    <property type="protein sequence ID" value="TWV58443.1"/>
    <property type="molecule type" value="Genomic_DNA"/>
</dbReference>
<dbReference type="EMBL" id="WKMY01000014">
    <property type="protein sequence ID" value="MRY94886.1"/>
    <property type="molecule type" value="Genomic_DNA"/>
</dbReference>
<evidence type="ECO:0000313" key="11">
    <source>
        <dbReference type="Proteomes" id="UP000501982"/>
    </source>
</evidence>
<dbReference type="Proteomes" id="UP000095455">
    <property type="component" value="Unassembled WGS sequence"/>
</dbReference>
<name>A0A174JVI1_PARDI</name>
<dbReference type="Proteomes" id="UP000315827">
    <property type="component" value="Unassembled WGS sequence"/>
</dbReference>
<dbReference type="NCBIfam" id="NF045581">
    <property type="entry name" value="PG0541_fam"/>
    <property type="match status" value="1"/>
</dbReference>
<reference evidence="3" key="6">
    <citation type="submission" date="2023-01" db="EMBL/GenBank/DDBJ databases">
        <title>Human gut microbiome strain richness.</title>
        <authorList>
            <person name="Chen-Liaw A."/>
        </authorList>
    </citation>
    <scope>NUCLEOTIDE SEQUENCE</scope>
    <source>
        <strain evidence="3">D35st1_E5_D35t1_190705</strain>
    </source>
</reference>
<evidence type="ECO:0000313" key="7">
    <source>
        <dbReference type="EMBL" id="WET64739.1"/>
    </source>
</evidence>
<organism evidence="4 10">
    <name type="scientific">Parabacteroides distasonis</name>
    <dbReference type="NCBI Taxonomy" id="823"/>
    <lineage>
        <taxon>Bacteria</taxon>
        <taxon>Pseudomonadati</taxon>
        <taxon>Bacteroidota</taxon>
        <taxon>Bacteroidia</taxon>
        <taxon>Bacteroidales</taxon>
        <taxon>Tannerellaceae</taxon>
        <taxon>Parabacteroides</taxon>
    </lineage>
</organism>
<evidence type="ECO:0000313" key="1">
    <source>
        <dbReference type="EMBL" id="CUP02216.1"/>
    </source>
</evidence>
<gene>
    <name evidence="1" type="ORF">ERS852380_03734</name>
    <name evidence="6" type="ORF">FSA05_21070</name>
    <name evidence="4" type="ORF">GKD67_16955</name>
    <name evidence="5" type="ORF">HHO38_08605</name>
    <name evidence="2" type="ORF">LI194_16065</name>
    <name evidence="7" type="ORF">P2T59_01805</name>
    <name evidence="3" type="ORF">PN612_00565</name>
</gene>
<dbReference type="InterPro" id="IPR011322">
    <property type="entry name" value="N-reg_PII-like_a/b"/>
</dbReference>
<dbReference type="Proteomes" id="UP001211522">
    <property type="component" value="Unassembled WGS sequence"/>
</dbReference>
<dbReference type="Pfam" id="PF00543">
    <property type="entry name" value="P-II"/>
    <property type="match status" value="1"/>
</dbReference>
<protein>
    <submittedName>
        <fullName evidence="4">Uncharacterized protein</fullName>
    </submittedName>
</protein>
<dbReference type="GO" id="GO:0030234">
    <property type="term" value="F:enzyme regulator activity"/>
    <property type="evidence" value="ECO:0007669"/>
    <property type="project" value="InterPro"/>
</dbReference>
<evidence type="ECO:0000313" key="4">
    <source>
        <dbReference type="EMBL" id="MRY94886.1"/>
    </source>
</evidence>
<reference evidence="6 9" key="3">
    <citation type="submission" date="2019-07" db="EMBL/GenBank/DDBJ databases">
        <title>Genome sequencing of Parabacteroides distasonis iSURF_7.</title>
        <authorList>
            <person name="Degefu H.N."/>
            <person name="Ruoff K.L."/>
            <person name="Price C.E."/>
            <person name="Valls R.A."/>
            <person name="O'Toole G.A."/>
        </authorList>
    </citation>
    <scope>NUCLEOTIDE SEQUENCE [LARGE SCALE GENOMIC DNA]</scope>
    <source>
        <strain evidence="6 9">CFPLTA003_1B</strain>
    </source>
</reference>
<dbReference type="Proteomes" id="UP001221009">
    <property type="component" value="Chromosome"/>
</dbReference>
<dbReference type="GO" id="GO:0006808">
    <property type="term" value="P:regulation of nitrogen utilization"/>
    <property type="evidence" value="ECO:0007669"/>
    <property type="project" value="InterPro"/>
</dbReference>
<dbReference type="RefSeq" id="WP_005866064.1">
    <property type="nucleotide sequence ID" value="NZ_BAABYH010000001.1"/>
</dbReference>
<reference evidence="4 10" key="2">
    <citation type="journal article" date="2019" name="Nat. Med.">
        <title>A library of human gut bacterial isolates paired with longitudinal multiomics data enables mechanistic microbiome research.</title>
        <authorList>
            <person name="Poyet M."/>
            <person name="Groussin M."/>
            <person name="Gibbons S.M."/>
            <person name="Avila-Pacheco J."/>
            <person name="Jiang X."/>
            <person name="Kearney S.M."/>
            <person name="Perrotta A.R."/>
            <person name="Berdy B."/>
            <person name="Zhao S."/>
            <person name="Lieberman T.D."/>
            <person name="Swanson P.K."/>
            <person name="Smith M."/>
            <person name="Roesemann S."/>
            <person name="Alexander J.E."/>
            <person name="Rich S.A."/>
            <person name="Livny J."/>
            <person name="Vlamakis H."/>
            <person name="Clish C."/>
            <person name="Bullock K."/>
            <person name="Deik A."/>
            <person name="Scott J."/>
            <person name="Pierce K.A."/>
            <person name="Xavier R.J."/>
            <person name="Alm E.J."/>
        </authorList>
    </citation>
    <scope>NUCLEOTIDE SEQUENCE [LARGE SCALE GENOMIC DNA]</scope>
    <source>
        <strain evidence="4 10">BIOML-A9</strain>
    </source>
</reference>
<reference evidence="2" key="5">
    <citation type="submission" date="2021-10" db="EMBL/GenBank/DDBJ databases">
        <title>Collection of gut derived symbiotic bacterial strains cultured from healthy donors.</title>
        <authorList>
            <person name="Lin H."/>
            <person name="Littmann E."/>
            <person name="Kohout C."/>
            <person name="Pamer E.G."/>
        </authorList>
    </citation>
    <scope>NUCLEOTIDE SEQUENCE</scope>
    <source>
        <strain evidence="2">DFI.2.94</strain>
    </source>
</reference>
<evidence type="ECO:0000313" key="9">
    <source>
        <dbReference type="Proteomes" id="UP000315827"/>
    </source>
</evidence>
<evidence type="ECO:0000313" key="5">
    <source>
        <dbReference type="EMBL" id="QJE28387.1"/>
    </source>
</evidence>
<dbReference type="Proteomes" id="UP000461276">
    <property type="component" value="Unassembled WGS sequence"/>
</dbReference>
<reference evidence="5 11" key="4">
    <citation type="submission" date="2020-04" db="EMBL/GenBank/DDBJ databases">
        <title>Complete Genomes and Methylome analysis of CBBP consortium that reverse antibiotic-induced susceptibility to vancomycin-resistant Enterococcus faecium infection.</title>
        <authorList>
            <person name="Fomenkov A."/>
            <person name="Zhang Z."/>
            <person name="Pamer E."/>
            <person name="Roberts R.J."/>
        </authorList>
    </citation>
    <scope>NUCLEOTIDE SEQUENCE [LARGE SCALE GENOMIC DNA]</scope>
    <source>
        <strain evidence="11">CBBP</strain>
        <strain evidence="5">CBBP-1</strain>
    </source>
</reference>
<reference evidence="1 8" key="1">
    <citation type="submission" date="2015-09" db="EMBL/GenBank/DDBJ databases">
        <authorList>
            <consortium name="Pathogen Informatics"/>
        </authorList>
    </citation>
    <scope>NUCLEOTIDE SEQUENCE [LARGE SCALE GENOMIC DNA]</scope>
    <source>
        <strain evidence="1 8">2789STDY5608822</strain>
    </source>
</reference>
<dbReference type="InterPro" id="IPR002187">
    <property type="entry name" value="N-reg_PII"/>
</dbReference>
<dbReference type="EMBL" id="JAJCNI010000022">
    <property type="protein sequence ID" value="MCB6519305.1"/>
    <property type="molecule type" value="Genomic_DNA"/>
</dbReference>
<dbReference type="EMBL" id="CP120353">
    <property type="protein sequence ID" value="WET64739.1"/>
    <property type="molecule type" value="Genomic_DNA"/>
</dbReference>
<dbReference type="InterPro" id="IPR015867">
    <property type="entry name" value="N-reg_PII/ATP_PRibTrfase_C"/>
</dbReference>
<sequence>MKAIFISFNQAYYEAIVSIMDRNNLKGFTYWDVVQGRGSKTGEPHYGNHAWPTLNSAILTMVEDEKVDHFLEILHNLDKETEAQGLRAFVWNIEKTI</sequence>
<reference evidence="7" key="7">
    <citation type="submission" date="2023-03" db="EMBL/GenBank/DDBJ databases">
        <title>Parabacteroides distasonis, a bacteria resistant against UC.</title>
        <authorList>
            <person name="Dai W."/>
        </authorList>
    </citation>
    <scope>NUCLEOTIDE SEQUENCE</scope>
    <source>
        <strain evidence="7">F1-28</strain>
    </source>
</reference>
<dbReference type="AlphaFoldDB" id="A0A174JVI1"/>
<dbReference type="SUPFAM" id="SSF54913">
    <property type="entry name" value="GlnB-like"/>
    <property type="match status" value="1"/>
</dbReference>
<dbReference type="EMBL" id="CYYK01000015">
    <property type="protein sequence ID" value="CUP02216.1"/>
    <property type="molecule type" value="Genomic_DNA"/>
</dbReference>